<keyword evidence="10" id="KW-0812">Transmembrane</keyword>
<evidence type="ECO:0000256" key="2">
    <source>
        <dbReference type="ARBA" id="ARBA00004968"/>
    </source>
</evidence>
<dbReference type="InterPro" id="IPR017593">
    <property type="entry name" value="Allantoinase"/>
</dbReference>
<dbReference type="Proteomes" id="UP001472866">
    <property type="component" value="Chromosome 09"/>
</dbReference>
<evidence type="ECO:0000256" key="5">
    <source>
        <dbReference type="ARBA" id="ARBA00012863"/>
    </source>
</evidence>
<feature type="compositionally biased region" description="Basic residues" evidence="9">
    <location>
        <begin position="1"/>
        <end position="11"/>
    </location>
</feature>
<feature type="compositionally biased region" description="Basic and acidic residues" evidence="9">
    <location>
        <begin position="16"/>
        <end position="29"/>
    </location>
</feature>
<dbReference type="PANTHER" id="PTHR43668:SF2">
    <property type="entry name" value="ALLANTOINASE"/>
    <property type="match status" value="1"/>
</dbReference>
<dbReference type="SUPFAM" id="SSF51338">
    <property type="entry name" value="Composite domain of metallo-dependent hydrolases"/>
    <property type="match status" value="1"/>
</dbReference>
<dbReference type="InterPro" id="IPR002195">
    <property type="entry name" value="Dihydroorotase_CS"/>
</dbReference>
<keyword evidence="10" id="KW-1133">Transmembrane helix</keyword>
<dbReference type="GO" id="GO:0006145">
    <property type="term" value="P:purine nucleobase catabolic process"/>
    <property type="evidence" value="ECO:0007669"/>
    <property type="project" value="TreeGrafter"/>
</dbReference>
<evidence type="ECO:0000313" key="13">
    <source>
        <dbReference type="EMBL" id="WZN64248.1"/>
    </source>
</evidence>
<keyword evidence="6" id="KW-0479">Metal-binding</keyword>
<evidence type="ECO:0000256" key="9">
    <source>
        <dbReference type="SAM" id="MobiDB-lite"/>
    </source>
</evidence>
<dbReference type="InterPro" id="IPR032466">
    <property type="entry name" value="Metal_Hydrolase"/>
</dbReference>
<proteinExistence type="inferred from homology"/>
<dbReference type="EMBL" id="CP151509">
    <property type="protein sequence ID" value="WZN64248.1"/>
    <property type="molecule type" value="Genomic_DNA"/>
</dbReference>
<keyword evidence="8" id="KW-0862">Zinc</keyword>
<evidence type="ECO:0000256" key="1">
    <source>
        <dbReference type="ARBA" id="ARBA00001947"/>
    </source>
</evidence>
<sequence length="548" mass="58828">MARRRSARLRAARAGSSRDTDGQANRDRGAEEEENVGRYTSRRLLVVLVIQVLVVGFSLASQRIFSSGTTAGHPRPLPCGLLGNQTKYFVFSNRVVTLRGTFPATVGVDGGRIVSIDRGPKAEAPSGESDELVLDYGDLVVSPGLVDLHVHVNEPGRADWEGFETATRAAAAGGVTTLLDMPLNSKPAATTAAILKEKMRVAKDKILVDVGFWGGLVPGNSGADGSSQAELLGMVEAGAIGFKAFMSPSGIEDFGNAAREDLVSGLRLLSRHSKPLMVHAELPFEVEVDSSASSKYETYMNSRPGEFEEGAVRQLLSISRELGSEGVPHKIHVAHVAEASVLDEVQIYKNKNLRTAVSFTTETCPHYLFFESGGVPDGATQYKCAPPVRAAENREGLWKQLLRGTINTVGSDHSPSPPGLKYLEEGDFLRAWGGIAGLQYGLPATWTAGKERGATVEDMAGWWSSSPAAVAGLEDRGSIEVGKKADLVVWDDEARADTSRESLFHRHKLSPYNDLDLKGKVEATFVSGHLVYSKGEVAGEVCGRIVRT</sequence>
<evidence type="ECO:0000256" key="3">
    <source>
        <dbReference type="ARBA" id="ARBA00010368"/>
    </source>
</evidence>
<dbReference type="GO" id="GO:0000256">
    <property type="term" value="P:allantoin catabolic process"/>
    <property type="evidence" value="ECO:0007669"/>
    <property type="project" value="InterPro"/>
</dbReference>
<feature type="transmembrane region" description="Helical" evidence="10">
    <location>
        <begin position="44"/>
        <end position="65"/>
    </location>
</feature>
<dbReference type="EC" id="3.5.2.5" evidence="5"/>
<dbReference type="InterPro" id="IPR006680">
    <property type="entry name" value="Amidohydro-rel"/>
</dbReference>
<dbReference type="Pfam" id="PF01979">
    <property type="entry name" value="Amidohydro_1"/>
    <property type="match status" value="1"/>
</dbReference>
<dbReference type="GO" id="GO:0008270">
    <property type="term" value="F:zinc ion binding"/>
    <property type="evidence" value="ECO:0007669"/>
    <property type="project" value="InterPro"/>
</dbReference>
<dbReference type="NCBIfam" id="TIGR03178">
    <property type="entry name" value="allantoinase"/>
    <property type="match status" value="1"/>
</dbReference>
<dbReference type="SUPFAM" id="SSF51556">
    <property type="entry name" value="Metallo-dependent hydrolases"/>
    <property type="match status" value="1"/>
</dbReference>
<comment type="pathway">
    <text evidence="2">Nitrogen metabolism; (S)-allantoin degradation; allantoate from (S)-allantoin: step 1/1.</text>
</comment>
<dbReference type="Pfam" id="PF24890">
    <property type="entry name" value="ALN_composite"/>
    <property type="match status" value="1"/>
</dbReference>
<evidence type="ECO:0000256" key="7">
    <source>
        <dbReference type="ARBA" id="ARBA00022801"/>
    </source>
</evidence>
<dbReference type="PROSITE" id="PS00482">
    <property type="entry name" value="DIHYDROOROTASE_1"/>
    <property type="match status" value="1"/>
</dbReference>
<evidence type="ECO:0000256" key="10">
    <source>
        <dbReference type="SAM" id="Phobius"/>
    </source>
</evidence>
<dbReference type="GO" id="GO:0004038">
    <property type="term" value="F:allantoinase activity"/>
    <property type="evidence" value="ECO:0007669"/>
    <property type="project" value="UniProtKB-EC"/>
</dbReference>
<keyword evidence="7" id="KW-0378">Hydrolase</keyword>
<keyword evidence="10" id="KW-0472">Membrane</keyword>
<reference evidence="13 14" key="1">
    <citation type="submission" date="2024-03" db="EMBL/GenBank/DDBJ databases">
        <title>Complete genome sequence of the green alga Chloropicon roscoffensis RCC1871.</title>
        <authorList>
            <person name="Lemieux C."/>
            <person name="Pombert J.-F."/>
            <person name="Otis C."/>
            <person name="Turmel M."/>
        </authorList>
    </citation>
    <scope>NUCLEOTIDE SEQUENCE [LARGE SCALE GENOMIC DNA]</scope>
    <source>
        <strain evidence="13 14">RCC1871</strain>
    </source>
</reference>
<comment type="subunit">
    <text evidence="4">Homotetramer.</text>
</comment>
<feature type="domain" description="Amidohydrolase-related" evidence="11">
    <location>
        <begin position="140"/>
        <end position="531"/>
    </location>
</feature>
<feature type="region of interest" description="Disordered" evidence="9">
    <location>
        <begin position="1"/>
        <end position="35"/>
    </location>
</feature>
<dbReference type="GO" id="GO:0050897">
    <property type="term" value="F:cobalt ion binding"/>
    <property type="evidence" value="ECO:0007669"/>
    <property type="project" value="InterPro"/>
</dbReference>
<dbReference type="InterPro" id="IPR056854">
    <property type="entry name" value="ALN_composite"/>
</dbReference>
<evidence type="ECO:0000313" key="14">
    <source>
        <dbReference type="Proteomes" id="UP001472866"/>
    </source>
</evidence>
<protein>
    <recommendedName>
        <fullName evidence="5">allantoinase</fullName>
        <ecNumber evidence="5">3.5.2.5</ecNumber>
    </recommendedName>
</protein>
<gene>
    <name evidence="13" type="ORF">HKI87_09g58030</name>
</gene>
<dbReference type="AlphaFoldDB" id="A0AAX4PDK6"/>
<dbReference type="GO" id="GO:0005737">
    <property type="term" value="C:cytoplasm"/>
    <property type="evidence" value="ECO:0007669"/>
    <property type="project" value="TreeGrafter"/>
</dbReference>
<feature type="domain" description="Allantoinase composite" evidence="12">
    <location>
        <begin position="86"/>
        <end position="138"/>
    </location>
</feature>
<evidence type="ECO:0000256" key="8">
    <source>
        <dbReference type="ARBA" id="ARBA00022833"/>
    </source>
</evidence>
<comment type="cofactor">
    <cofactor evidence="1">
        <name>Zn(2+)</name>
        <dbReference type="ChEBI" id="CHEBI:29105"/>
    </cofactor>
</comment>
<name>A0AAX4PDK6_9CHLO</name>
<accession>A0AAX4PDK6</accession>
<dbReference type="InterPro" id="IPR050138">
    <property type="entry name" value="DHOase/Allantoinase_Hydrolase"/>
</dbReference>
<evidence type="ECO:0000259" key="11">
    <source>
        <dbReference type="Pfam" id="PF01979"/>
    </source>
</evidence>
<comment type="similarity">
    <text evidence="3">Belongs to the metallo-dependent hydrolases superfamily. Allantoinase family.</text>
</comment>
<evidence type="ECO:0000259" key="12">
    <source>
        <dbReference type="Pfam" id="PF24890"/>
    </source>
</evidence>
<evidence type="ECO:0000256" key="6">
    <source>
        <dbReference type="ARBA" id="ARBA00022723"/>
    </source>
</evidence>
<dbReference type="PANTHER" id="PTHR43668">
    <property type="entry name" value="ALLANTOINASE"/>
    <property type="match status" value="1"/>
</dbReference>
<dbReference type="Gene3D" id="3.20.20.140">
    <property type="entry name" value="Metal-dependent hydrolases"/>
    <property type="match status" value="1"/>
</dbReference>
<dbReference type="InterPro" id="IPR011059">
    <property type="entry name" value="Metal-dep_hydrolase_composite"/>
</dbReference>
<evidence type="ECO:0000256" key="4">
    <source>
        <dbReference type="ARBA" id="ARBA00011881"/>
    </source>
</evidence>
<keyword evidence="14" id="KW-1185">Reference proteome</keyword>
<organism evidence="13 14">
    <name type="scientific">Chloropicon roscoffensis</name>
    <dbReference type="NCBI Taxonomy" id="1461544"/>
    <lineage>
        <taxon>Eukaryota</taxon>
        <taxon>Viridiplantae</taxon>
        <taxon>Chlorophyta</taxon>
        <taxon>Chloropicophyceae</taxon>
        <taxon>Chloropicales</taxon>
        <taxon>Chloropicaceae</taxon>
        <taxon>Chloropicon</taxon>
    </lineage>
</organism>